<sequence>MEVVATKTITQRSFFWGLAQHNKLIKMIEVSRNKQIERVKLSLDSDKFNYFLAQSLNKVTSHRSLQQLAKTLADHFIQNQIEIRNKSNQQRQRQNALPQIIRRSQQSIKVLPKPPRIEPKQQQIPLNKVPFTILEPQYSYLLGGGNNHELIKRIMDTRREWHQCKSTTRVHFRWQQSNIGYKYYKMNAYNPHRSLVNHFEFHQEISNKKNLLLNMTTFCDSIHRNVFDILPVTFIIDFNDSQIESHLVAFLNYYNQYSPNPISQDELLLKKQEIKKKLRIPPSKERRYIDYQMKDTFLGDDYLWLLKPTGLNRGRGINVFNSIDQLTDLLIEYTSGVSEKHIETPNEKIYQGIIIKSPSFVVQKYIEKPLLINNRKFDIRVWVLVDQDLNCYFFKEGYIRTASEDFVTNDVNNLFIHLTNNAIQKYSQKYGDQEAGNQLSFDQIQKIFKNKIDFRQVIVKKMKEIAFLVMNSVGNKINRNNRRNCMEIFGFDYFLDEKFNLYLIEVNTNPCIEESSPLLAQLIPRMLDDAYILTLDSIFNISREKVSPFPVKGYQNNENMWQLLGSLKDQVIYQ</sequence>
<keyword evidence="1" id="KW-0067">ATP-binding</keyword>
<evidence type="ECO:0000313" key="4">
    <source>
        <dbReference type="Proteomes" id="UP000688137"/>
    </source>
</evidence>
<organism evidence="3 4">
    <name type="scientific">Paramecium primaurelia</name>
    <dbReference type="NCBI Taxonomy" id="5886"/>
    <lineage>
        <taxon>Eukaryota</taxon>
        <taxon>Sar</taxon>
        <taxon>Alveolata</taxon>
        <taxon>Ciliophora</taxon>
        <taxon>Intramacronucleata</taxon>
        <taxon>Oligohymenophorea</taxon>
        <taxon>Peniculida</taxon>
        <taxon>Parameciidae</taxon>
        <taxon>Paramecium</taxon>
    </lineage>
</organism>
<dbReference type="Pfam" id="PF03133">
    <property type="entry name" value="TTL"/>
    <property type="match status" value="1"/>
</dbReference>
<comment type="caution">
    <text evidence="3">The sequence shown here is derived from an EMBL/GenBank/DDBJ whole genome shotgun (WGS) entry which is preliminary data.</text>
</comment>
<dbReference type="AlphaFoldDB" id="A0A8S1NQ91"/>
<dbReference type="OMA" id="IDYQMKD"/>
<keyword evidence="1" id="KW-0547">Nucleotide-binding</keyword>
<dbReference type="GO" id="GO:0005524">
    <property type="term" value="F:ATP binding"/>
    <property type="evidence" value="ECO:0007669"/>
    <property type="project" value="UniProtKB-UniRule"/>
</dbReference>
<keyword evidence="4" id="KW-1185">Reference proteome</keyword>
<dbReference type="PROSITE" id="PS51221">
    <property type="entry name" value="TTL"/>
    <property type="match status" value="1"/>
</dbReference>
<dbReference type="InterPro" id="IPR004344">
    <property type="entry name" value="TTL/TTLL_fam"/>
</dbReference>
<evidence type="ECO:0000259" key="2">
    <source>
        <dbReference type="PROSITE" id="PS50975"/>
    </source>
</evidence>
<dbReference type="GO" id="GO:0046872">
    <property type="term" value="F:metal ion binding"/>
    <property type="evidence" value="ECO:0007669"/>
    <property type="project" value="InterPro"/>
</dbReference>
<dbReference type="PROSITE" id="PS50975">
    <property type="entry name" value="ATP_GRASP"/>
    <property type="match status" value="1"/>
</dbReference>
<gene>
    <name evidence="3" type="ORF">PPRIM_AZ9-3.1.T0950060</name>
</gene>
<protein>
    <recommendedName>
        <fullName evidence="2">ATP-grasp domain-containing protein</fullName>
    </recommendedName>
</protein>
<accession>A0A8S1NQ91</accession>
<name>A0A8S1NQ91_PARPR</name>
<dbReference type="EMBL" id="CAJJDM010000098">
    <property type="protein sequence ID" value="CAD8094220.1"/>
    <property type="molecule type" value="Genomic_DNA"/>
</dbReference>
<dbReference type="PANTHER" id="PTHR46069:SF1">
    <property type="entry name" value="CHROMOSOME UNDETERMINED SCAFFOLD_125, WHOLE GENOME SHOTGUN SEQUENCE"/>
    <property type="match status" value="1"/>
</dbReference>
<evidence type="ECO:0000256" key="1">
    <source>
        <dbReference type="PROSITE-ProRule" id="PRU00409"/>
    </source>
</evidence>
<reference evidence="3" key="1">
    <citation type="submission" date="2021-01" db="EMBL/GenBank/DDBJ databases">
        <authorList>
            <consortium name="Genoscope - CEA"/>
            <person name="William W."/>
        </authorList>
    </citation>
    <scope>NUCLEOTIDE SEQUENCE</scope>
</reference>
<dbReference type="InterPro" id="IPR011761">
    <property type="entry name" value="ATP-grasp"/>
</dbReference>
<evidence type="ECO:0000313" key="3">
    <source>
        <dbReference type="EMBL" id="CAD8094220.1"/>
    </source>
</evidence>
<dbReference type="PANTHER" id="PTHR46069">
    <property type="entry name" value="TUBULIN TYROSINE LIGASE"/>
    <property type="match status" value="1"/>
</dbReference>
<feature type="domain" description="ATP-grasp" evidence="2">
    <location>
        <begin position="272"/>
        <end position="536"/>
    </location>
</feature>
<dbReference type="Proteomes" id="UP000688137">
    <property type="component" value="Unassembled WGS sequence"/>
</dbReference>
<proteinExistence type="predicted"/>